<dbReference type="SUPFAM" id="SSF50621">
    <property type="entry name" value="Alanine racemase C-terminal domain-like"/>
    <property type="match status" value="1"/>
</dbReference>
<dbReference type="InterPro" id="IPR009006">
    <property type="entry name" value="Ala_racemase/Decarboxylase_C"/>
</dbReference>
<keyword evidence="5" id="KW-0028">Amino-acid biosynthesis</keyword>
<feature type="active site" description="Proton donor" evidence="7">
    <location>
        <position position="343"/>
    </location>
</feature>
<feature type="binding site" evidence="5">
    <location>
        <position position="312"/>
    </location>
    <ligand>
        <name>substrate</name>
    </ligand>
</feature>
<dbReference type="Gene3D" id="3.20.20.10">
    <property type="entry name" value="Alanine racemase"/>
    <property type="match status" value="1"/>
</dbReference>
<name>A0A6M4HC95_9PROT</name>
<evidence type="ECO:0000256" key="3">
    <source>
        <dbReference type="ARBA" id="ARBA00022898"/>
    </source>
</evidence>
<evidence type="ECO:0000256" key="2">
    <source>
        <dbReference type="ARBA" id="ARBA00022793"/>
    </source>
</evidence>
<comment type="cofactor">
    <cofactor evidence="1 5 7 8">
        <name>pyridoxal 5'-phosphate</name>
        <dbReference type="ChEBI" id="CHEBI:597326"/>
    </cofactor>
</comment>
<feature type="binding site" evidence="5">
    <location>
        <position position="371"/>
    </location>
    <ligand>
        <name>substrate</name>
    </ligand>
</feature>
<dbReference type="PROSITE" id="PS00879">
    <property type="entry name" value="ODR_DC_2_2"/>
    <property type="match status" value="1"/>
</dbReference>
<dbReference type="KEGG" id="upl:DSM104440_03698"/>
<feature type="binding site" evidence="5">
    <location>
        <position position="316"/>
    </location>
    <ligand>
        <name>substrate</name>
    </ligand>
</feature>
<dbReference type="EMBL" id="CP053073">
    <property type="protein sequence ID" value="QJR16862.1"/>
    <property type="molecule type" value="Genomic_DNA"/>
</dbReference>
<dbReference type="Gene3D" id="2.40.37.10">
    <property type="entry name" value="Lyase, Ornithine Decarboxylase, Chain A, domain 1"/>
    <property type="match status" value="1"/>
</dbReference>
<proteinExistence type="inferred from homology"/>
<keyword evidence="2 5" id="KW-0210">Decarboxylase</keyword>
<feature type="binding site" evidence="5">
    <location>
        <position position="371"/>
    </location>
    <ligand>
        <name>pyridoxal 5'-phosphate</name>
        <dbReference type="ChEBI" id="CHEBI:597326"/>
    </ligand>
</feature>
<comment type="catalytic activity">
    <reaction evidence="5 8">
        <text>meso-2,6-diaminopimelate + H(+) = L-lysine + CO2</text>
        <dbReference type="Rhea" id="RHEA:15101"/>
        <dbReference type="ChEBI" id="CHEBI:15378"/>
        <dbReference type="ChEBI" id="CHEBI:16526"/>
        <dbReference type="ChEBI" id="CHEBI:32551"/>
        <dbReference type="ChEBI" id="CHEBI:57791"/>
        <dbReference type="EC" id="4.1.1.20"/>
    </reaction>
</comment>
<dbReference type="InterPro" id="IPR002986">
    <property type="entry name" value="DAP_deCOOHase_LysA"/>
</dbReference>
<dbReference type="NCBIfam" id="TIGR01048">
    <property type="entry name" value="lysA"/>
    <property type="match status" value="1"/>
</dbReference>
<dbReference type="GO" id="GO:0009089">
    <property type="term" value="P:lysine biosynthetic process via diaminopimelate"/>
    <property type="evidence" value="ECO:0007669"/>
    <property type="project" value="UniProtKB-UniRule"/>
</dbReference>
<dbReference type="AlphaFoldDB" id="A0A6M4HC95"/>
<feature type="binding site" evidence="5">
    <location>
        <position position="276"/>
    </location>
    <ligand>
        <name>substrate</name>
    </ligand>
</feature>
<dbReference type="InterPro" id="IPR029066">
    <property type="entry name" value="PLP-binding_barrel"/>
</dbReference>
<evidence type="ECO:0000259" key="10">
    <source>
        <dbReference type="Pfam" id="PF02784"/>
    </source>
</evidence>
<gene>
    <name evidence="5 11" type="primary">lysA</name>
    <name evidence="11" type="ORF">DSM104440_03698</name>
</gene>
<dbReference type="PROSITE" id="PS00878">
    <property type="entry name" value="ODR_DC_2_1"/>
    <property type="match status" value="1"/>
</dbReference>
<dbReference type="InParanoid" id="A0A6M4HC95"/>
<evidence type="ECO:0000256" key="6">
    <source>
        <dbReference type="NCBIfam" id="TIGR01048"/>
    </source>
</evidence>
<feature type="binding site" evidence="5">
    <location>
        <position position="239"/>
    </location>
    <ligand>
        <name>pyridoxal 5'-phosphate</name>
        <dbReference type="ChEBI" id="CHEBI:597326"/>
    </ligand>
</feature>
<keyword evidence="3 5" id="KW-0663">Pyridoxal phosphate</keyword>
<comment type="pathway">
    <text evidence="5 8">Amino-acid biosynthesis; L-lysine biosynthesis via DAP pathway; L-lysine from DL-2,6-diaminopimelate: step 1/1.</text>
</comment>
<dbReference type="GO" id="GO:0030170">
    <property type="term" value="F:pyridoxal phosphate binding"/>
    <property type="evidence" value="ECO:0007669"/>
    <property type="project" value="UniProtKB-UniRule"/>
</dbReference>
<dbReference type="GO" id="GO:0008836">
    <property type="term" value="F:diaminopimelate decarboxylase activity"/>
    <property type="evidence" value="ECO:0007669"/>
    <property type="project" value="UniProtKB-UniRule"/>
</dbReference>
<feature type="binding site" evidence="5">
    <location>
        <begin position="273"/>
        <end position="276"/>
    </location>
    <ligand>
        <name>pyridoxal 5'-phosphate</name>
        <dbReference type="ChEBI" id="CHEBI:597326"/>
    </ligand>
</feature>
<dbReference type="FunCoup" id="A0A6M4HC95">
    <property type="interactions" value="467"/>
</dbReference>
<dbReference type="CDD" id="cd06828">
    <property type="entry name" value="PLPDE_III_DapDC"/>
    <property type="match status" value="1"/>
</dbReference>
<organism evidence="11 12">
    <name type="scientific">Usitatibacter palustris</name>
    <dbReference type="NCBI Taxonomy" id="2732487"/>
    <lineage>
        <taxon>Bacteria</taxon>
        <taxon>Pseudomonadati</taxon>
        <taxon>Pseudomonadota</taxon>
        <taxon>Betaproteobacteria</taxon>
        <taxon>Nitrosomonadales</taxon>
        <taxon>Usitatibacteraceae</taxon>
        <taxon>Usitatibacter</taxon>
    </lineage>
</organism>
<evidence type="ECO:0000256" key="5">
    <source>
        <dbReference type="HAMAP-Rule" id="MF_02120"/>
    </source>
</evidence>
<dbReference type="Pfam" id="PF00278">
    <property type="entry name" value="Orn_DAP_Arg_deC"/>
    <property type="match status" value="1"/>
</dbReference>
<dbReference type="HAMAP" id="MF_02120">
    <property type="entry name" value="LysA"/>
    <property type="match status" value="1"/>
</dbReference>
<dbReference type="Proteomes" id="UP000503096">
    <property type="component" value="Chromosome"/>
</dbReference>
<feature type="binding site" evidence="5">
    <location>
        <position position="344"/>
    </location>
    <ligand>
        <name>substrate</name>
    </ligand>
</feature>
<reference evidence="11 12" key="1">
    <citation type="submission" date="2020-04" db="EMBL/GenBank/DDBJ databases">
        <title>Usitatibacter rugosus gen. nov., sp. nov. and Usitatibacter palustris sp. nov., novel members of Usitatibacteraceae fam. nov. within the order Nitrosomonadales isolated from soil.</title>
        <authorList>
            <person name="Huber K.J."/>
            <person name="Neumann-Schaal M."/>
            <person name="Geppert A."/>
            <person name="Luckner M."/>
            <person name="Wanner G."/>
            <person name="Overmann J."/>
        </authorList>
    </citation>
    <scope>NUCLEOTIDE SEQUENCE [LARGE SCALE GENOMIC DNA]</scope>
    <source>
        <strain evidence="11 12">Swamp67</strain>
    </source>
</reference>
<dbReference type="InterPro" id="IPR022657">
    <property type="entry name" value="De-COase2_CS"/>
</dbReference>
<evidence type="ECO:0000256" key="7">
    <source>
        <dbReference type="PIRSR" id="PIRSR600183-50"/>
    </source>
</evidence>
<feature type="domain" description="Orn/DAP/Arg decarboxylase 2 N-terminal" evidence="10">
    <location>
        <begin position="35"/>
        <end position="280"/>
    </location>
</feature>
<dbReference type="PANTHER" id="PTHR43727:SF2">
    <property type="entry name" value="GROUP IV DECARBOXYLASE"/>
    <property type="match status" value="1"/>
</dbReference>
<dbReference type="PANTHER" id="PTHR43727">
    <property type="entry name" value="DIAMINOPIMELATE DECARBOXYLASE"/>
    <property type="match status" value="1"/>
</dbReference>
<feature type="domain" description="Orn/DAP/Arg decarboxylase 2 C-terminal" evidence="9">
    <location>
        <begin position="29"/>
        <end position="369"/>
    </location>
</feature>
<dbReference type="RefSeq" id="WP_171165347.1">
    <property type="nucleotide sequence ID" value="NZ_CP053073.1"/>
</dbReference>
<dbReference type="InterPro" id="IPR022643">
    <property type="entry name" value="De-COase2_C"/>
</dbReference>
<dbReference type="EC" id="4.1.1.20" evidence="5 6"/>
<keyword evidence="5 8" id="KW-0457">Lysine biosynthesis</keyword>
<evidence type="ECO:0000256" key="8">
    <source>
        <dbReference type="RuleBase" id="RU003738"/>
    </source>
</evidence>
<keyword evidence="4 5" id="KW-0456">Lyase</keyword>
<dbReference type="InterPro" id="IPR000183">
    <property type="entry name" value="Orn/DAP/Arg_de-COase"/>
</dbReference>
<evidence type="ECO:0000313" key="12">
    <source>
        <dbReference type="Proteomes" id="UP000503096"/>
    </source>
</evidence>
<dbReference type="InterPro" id="IPR022653">
    <property type="entry name" value="De-COase2_pyr-phos_BS"/>
</dbReference>
<comment type="similarity">
    <text evidence="5">Belongs to the Orn/Lys/Arg decarboxylase class-II family. LysA subfamily.</text>
</comment>
<dbReference type="InterPro" id="IPR022644">
    <property type="entry name" value="De-COase2_N"/>
</dbReference>
<keyword evidence="12" id="KW-1185">Reference proteome</keyword>
<dbReference type="FunFam" id="3.20.20.10:FF:000003">
    <property type="entry name" value="Diaminopimelate decarboxylase"/>
    <property type="match status" value="1"/>
</dbReference>
<dbReference type="UniPathway" id="UPA00034">
    <property type="reaction ID" value="UER00027"/>
</dbReference>
<comment type="function">
    <text evidence="5">Specifically catalyzes the decarboxylation of meso-diaminopimelate (meso-DAP) to L-lysine.</text>
</comment>
<protein>
    <recommendedName>
        <fullName evidence="5 6">Diaminopimelate decarboxylase</fullName>
        <shortName evidence="5">DAP decarboxylase</shortName>
        <shortName evidence="5">DAPDC</shortName>
        <ecNumber evidence="5 6">4.1.1.20</ecNumber>
    </recommendedName>
</protein>
<sequence>MTTLTRASGELRLEGVALSEIARRFGTPCYVYSRAAIEAAYREFDASLAGVEHLVCYAMKANSNLAVLDVLRRLGAGFDIVSGGELARVLAVGGEASKVLFSGVGKSEAEIDTALSHGIRCFNVESDQELERLDAIAGRRGVKAPVSLRVNPDVDAGTHPYISTGMAGNKFGIPHARAIEVYRKAAKLPNLRVTGIDCHIGSQILETAPLEEALDRVLGLVDALAHEGIALEHLDLGGGIGIRYRDEAPPDIHAYGRRLVERVRGRNLELLLEPGRAIVGNAGVLLTKVEYLKLDKARHFAVVDASMSELIRPALYDAWHEIVEAGDTGGRPRETYDVVGPVCESSDVLGRDRALAVRPGDLLAILSAGAYAMAMSSNYNTRPRPCEVMIDGETAHEVRAREPISALFSAERTLPR</sequence>
<evidence type="ECO:0000259" key="9">
    <source>
        <dbReference type="Pfam" id="PF00278"/>
    </source>
</evidence>
<dbReference type="PRINTS" id="PR01181">
    <property type="entry name" value="DAPDCRBXLASE"/>
</dbReference>
<evidence type="ECO:0000313" key="11">
    <source>
        <dbReference type="EMBL" id="QJR16862.1"/>
    </source>
</evidence>
<evidence type="ECO:0000256" key="1">
    <source>
        <dbReference type="ARBA" id="ARBA00001933"/>
    </source>
</evidence>
<dbReference type="Pfam" id="PF02784">
    <property type="entry name" value="Orn_Arg_deC_N"/>
    <property type="match status" value="1"/>
</dbReference>
<comment type="subunit">
    <text evidence="5">Homodimer.</text>
</comment>
<dbReference type="PRINTS" id="PR01179">
    <property type="entry name" value="ODADCRBXLASE"/>
</dbReference>
<dbReference type="SUPFAM" id="SSF51419">
    <property type="entry name" value="PLP-binding barrel"/>
    <property type="match status" value="1"/>
</dbReference>
<accession>A0A6M4HC95</accession>
<feature type="modified residue" description="N6-(pyridoxal phosphate)lysine" evidence="5 7">
    <location>
        <position position="60"/>
    </location>
</feature>
<evidence type="ECO:0000256" key="4">
    <source>
        <dbReference type="ARBA" id="ARBA00023239"/>
    </source>
</evidence>